<dbReference type="Pfam" id="PF07516">
    <property type="entry name" value="SecA_SW"/>
    <property type="match status" value="1"/>
</dbReference>
<dbReference type="SMART" id="SM00957">
    <property type="entry name" value="SecA_DEAD"/>
    <property type="match status" value="1"/>
</dbReference>
<dbReference type="Proteomes" id="UP001151532">
    <property type="component" value="Chromosome 14"/>
</dbReference>
<evidence type="ECO:0000256" key="1">
    <source>
        <dbReference type="ARBA" id="ARBA00004170"/>
    </source>
</evidence>
<dbReference type="FunFam" id="3.90.1440.10:FF:000003">
    <property type="entry name" value="Preprotein translocase SecA subunit"/>
    <property type="match status" value="1"/>
</dbReference>
<dbReference type="InterPro" id="IPR014018">
    <property type="entry name" value="SecA_motor_DEAD"/>
</dbReference>
<dbReference type="Gene3D" id="1.10.3060.10">
    <property type="entry name" value="Helical scaffold and wing domains of SecA"/>
    <property type="match status" value="1"/>
</dbReference>
<dbReference type="Pfam" id="PF21090">
    <property type="entry name" value="P-loop_SecA"/>
    <property type="match status" value="1"/>
</dbReference>
<dbReference type="OrthoDB" id="27934at2759"/>
<keyword evidence="7" id="KW-0653">Protein transport</keyword>
<dbReference type="InterPro" id="IPR020937">
    <property type="entry name" value="SecA_CS"/>
</dbReference>
<feature type="compositionally biased region" description="Low complexity" evidence="12">
    <location>
        <begin position="691"/>
        <end position="701"/>
    </location>
</feature>
<feature type="region of interest" description="Disordered" evidence="12">
    <location>
        <begin position="384"/>
        <end position="404"/>
    </location>
</feature>
<keyword evidence="10" id="KW-0472">Membrane</keyword>
<dbReference type="SUPFAM" id="SSF81886">
    <property type="entry name" value="Helical scaffold and wing domains of SecA"/>
    <property type="match status" value="1"/>
</dbReference>
<evidence type="ECO:0000256" key="12">
    <source>
        <dbReference type="SAM" id="MobiDB-lite"/>
    </source>
</evidence>
<comment type="caution">
    <text evidence="14">The sequence shown here is derived from an EMBL/GenBank/DDBJ whole genome shotgun (WGS) entry which is preliminary data.</text>
</comment>
<evidence type="ECO:0000256" key="5">
    <source>
        <dbReference type="ARBA" id="ARBA00022741"/>
    </source>
</evidence>
<dbReference type="SMART" id="SM00958">
    <property type="entry name" value="SecA_PP_bind"/>
    <property type="match status" value="1"/>
</dbReference>
<dbReference type="PANTHER" id="PTHR30612">
    <property type="entry name" value="SECA INNER MEMBRANE COMPONENT OF SEC PROTEIN SECRETION SYSTEM"/>
    <property type="match status" value="1"/>
</dbReference>
<dbReference type="PROSITE" id="PS01312">
    <property type="entry name" value="SECA"/>
    <property type="match status" value="1"/>
</dbReference>
<evidence type="ECO:0000256" key="2">
    <source>
        <dbReference type="ARBA" id="ARBA00007650"/>
    </source>
</evidence>
<dbReference type="InterPro" id="IPR044722">
    <property type="entry name" value="SecA_SF2_C"/>
</dbReference>
<comment type="subcellular location">
    <subcellularLocation>
        <location evidence="1">Membrane</location>
        <topology evidence="1">Peripheral membrane protein</topology>
    </subcellularLocation>
</comment>
<dbReference type="GO" id="GO:0017038">
    <property type="term" value="P:protein import"/>
    <property type="evidence" value="ECO:0007669"/>
    <property type="project" value="InterPro"/>
</dbReference>
<feature type="region of interest" description="Disordered" evidence="12">
    <location>
        <begin position="660"/>
        <end position="701"/>
    </location>
</feature>
<dbReference type="InterPro" id="IPR011115">
    <property type="entry name" value="SecA_DEAD"/>
</dbReference>
<evidence type="ECO:0000256" key="10">
    <source>
        <dbReference type="ARBA" id="ARBA00023136"/>
    </source>
</evidence>
<evidence type="ECO:0000256" key="3">
    <source>
        <dbReference type="ARBA" id="ARBA00012047"/>
    </source>
</evidence>
<evidence type="ECO:0000256" key="4">
    <source>
        <dbReference type="ARBA" id="ARBA00022448"/>
    </source>
</evidence>
<reference evidence="14" key="2">
    <citation type="journal article" date="2023" name="Int. J. Mol. Sci.">
        <title>De Novo Assembly and Annotation of 11 Diverse Shrub Willow (Salix) Genomes Reveals Novel Gene Organization in Sex-Linked Regions.</title>
        <authorList>
            <person name="Hyden B."/>
            <person name="Feng K."/>
            <person name="Yates T.B."/>
            <person name="Jawdy S."/>
            <person name="Cereghino C."/>
            <person name="Smart L.B."/>
            <person name="Muchero W."/>
        </authorList>
    </citation>
    <scope>NUCLEOTIDE SEQUENCE</scope>
    <source>
        <tissue evidence="14">Shoot tip</tissue>
    </source>
</reference>
<comment type="catalytic activity">
    <reaction evidence="11">
        <text>ATP + H2O + chloroplast-proteinSide 1 = ADP + phosphate + chloroplast-proteinSide 2.</text>
        <dbReference type="EC" id="7.4.2.4"/>
    </reaction>
</comment>
<sequence length="701" mass="79865">MVDEKQKTVLLTEQGYGDAEEILDVKDLYDPREQWASYILNAIKAKELFLRDVNYIIRGKEVLIVDEFTGRVMQGRRWSDGLHQAVEAKEGLPIQNETVTLASISYQNFFLQFPKLCGMTGTAATESTEFESIYKLKVTIVPTNKPMMRKDESDVVFRATSGKWRAVVVEISRMNKTGRPVLVGTTSVEQSDVLAEQLLEAGIPHEVLNAKPENVEREAEIVAQSGRVGAVTIATNMAGRGTDIILGGNAEFMARLKLREMLMPRVVRPAEGVFVSAKKPLPQKTWKVNESLFPCKLSNENTKLAEEAVQLAVRSWGQRSLTELEAEERLSYSCEKGPAQDEVIANLRSAFLEIVKEFKEYTEEERKKVVSAGGLHVMGTERHESRRIDNQLRGRSGRQGDPGSSRFFLSLEDNLFRIFGGDRIQGLMRAFRVEDLPIESNMLTKSLDEAQRKVENYFFDIRKQLFEYDEVLNSQRDRVYTERRRALESDSLQSLIIEYAELTMDDILEANIGSDAPVESWDLEKLIAKVQQYCYLLNDLTPDLLRSKCSSYEDLQDYLRLRGREAYLQKRDIVEKEALGLMKEAERFLILSNIDRLWKEHLQAIKFVQQAVGLRGYAQRDPLIEYKLEGYNLFLEMMAQIRRNVIYSIYQFQPVMVKKDQEQSQNDKSANVVRNGRSGKKKPNPVGSTEPSSAASPQASA</sequence>
<reference evidence="14" key="1">
    <citation type="submission" date="2022-11" db="EMBL/GenBank/DDBJ databases">
        <authorList>
            <person name="Hyden B.L."/>
            <person name="Feng K."/>
            <person name="Yates T."/>
            <person name="Jawdy S."/>
            <person name="Smart L.B."/>
            <person name="Muchero W."/>
        </authorList>
    </citation>
    <scope>NUCLEOTIDE SEQUENCE</scope>
    <source>
        <tissue evidence="14">Shoot tip</tissue>
    </source>
</reference>
<dbReference type="GO" id="GO:0016464">
    <property type="term" value="F:chloroplast protein-transporting ATPase activity"/>
    <property type="evidence" value="ECO:0007669"/>
    <property type="project" value="UniProtKB-EC"/>
</dbReference>
<keyword evidence="15" id="KW-1185">Reference proteome</keyword>
<keyword evidence="4" id="KW-0813">Transport</keyword>
<evidence type="ECO:0000256" key="6">
    <source>
        <dbReference type="ARBA" id="ARBA00022840"/>
    </source>
</evidence>
<keyword evidence="6" id="KW-0067">ATP-binding</keyword>
<dbReference type="CDD" id="cd18803">
    <property type="entry name" value="SF2_C_secA"/>
    <property type="match status" value="1"/>
</dbReference>
<keyword evidence="5" id="KW-0547">Nucleotide-binding</keyword>
<dbReference type="InterPro" id="IPR011130">
    <property type="entry name" value="SecA_preprotein_X-link_dom"/>
</dbReference>
<dbReference type="EMBL" id="JAPFFK010000020">
    <property type="protein sequence ID" value="KAJ6679987.1"/>
    <property type="molecule type" value="Genomic_DNA"/>
</dbReference>
<gene>
    <name evidence="14" type="ORF">OIU79_019662</name>
</gene>
<evidence type="ECO:0000256" key="8">
    <source>
        <dbReference type="ARBA" id="ARBA00022967"/>
    </source>
</evidence>
<name>A0A9Q0P1T4_SALPP</name>
<dbReference type="InterPro" id="IPR000185">
    <property type="entry name" value="SecA"/>
</dbReference>
<dbReference type="FunFam" id="1.10.3060.10:FF:000003">
    <property type="entry name" value="Protein translocase subunit SecA"/>
    <property type="match status" value="1"/>
</dbReference>
<dbReference type="InterPro" id="IPR036670">
    <property type="entry name" value="SecA_X-link_sf"/>
</dbReference>
<comment type="similarity">
    <text evidence="2">Belongs to the SecA family.</text>
</comment>
<dbReference type="Pfam" id="PF01043">
    <property type="entry name" value="SecA_PP_bind"/>
    <property type="match status" value="1"/>
</dbReference>
<dbReference type="PRINTS" id="PR00906">
    <property type="entry name" value="SECA"/>
</dbReference>
<dbReference type="PROSITE" id="PS51196">
    <property type="entry name" value="SECA_MOTOR_DEAD"/>
    <property type="match status" value="1"/>
</dbReference>
<dbReference type="SUPFAM" id="SSF81767">
    <property type="entry name" value="Pre-protein crosslinking domain of SecA"/>
    <property type="match status" value="1"/>
</dbReference>
<accession>A0A9Q0P1T4</accession>
<evidence type="ECO:0000259" key="13">
    <source>
        <dbReference type="PROSITE" id="PS51196"/>
    </source>
</evidence>
<organism evidence="14 15">
    <name type="scientific">Salix purpurea</name>
    <name type="common">Purple osier willow</name>
    <dbReference type="NCBI Taxonomy" id="77065"/>
    <lineage>
        <taxon>Eukaryota</taxon>
        <taxon>Viridiplantae</taxon>
        <taxon>Streptophyta</taxon>
        <taxon>Embryophyta</taxon>
        <taxon>Tracheophyta</taxon>
        <taxon>Spermatophyta</taxon>
        <taxon>Magnoliopsida</taxon>
        <taxon>eudicotyledons</taxon>
        <taxon>Gunneridae</taxon>
        <taxon>Pentapetalae</taxon>
        <taxon>rosids</taxon>
        <taxon>fabids</taxon>
        <taxon>Malpighiales</taxon>
        <taxon>Salicaceae</taxon>
        <taxon>Saliceae</taxon>
        <taxon>Salix</taxon>
    </lineage>
</organism>
<dbReference type="Gene3D" id="3.40.50.300">
    <property type="entry name" value="P-loop containing nucleotide triphosphate hydrolases"/>
    <property type="match status" value="1"/>
</dbReference>
<dbReference type="SUPFAM" id="SSF52540">
    <property type="entry name" value="P-loop containing nucleoside triphosphate hydrolases"/>
    <property type="match status" value="2"/>
</dbReference>
<evidence type="ECO:0000313" key="15">
    <source>
        <dbReference type="Proteomes" id="UP001151532"/>
    </source>
</evidence>
<keyword evidence="9" id="KW-0811">Translocation</keyword>
<protein>
    <recommendedName>
        <fullName evidence="3">chloroplast protein-transporting ATPase</fullName>
        <ecNumber evidence="3">7.4.2.4</ecNumber>
    </recommendedName>
</protein>
<dbReference type="EC" id="7.4.2.4" evidence="3"/>
<evidence type="ECO:0000256" key="9">
    <source>
        <dbReference type="ARBA" id="ARBA00023010"/>
    </source>
</evidence>
<dbReference type="PANTHER" id="PTHR30612:SF0">
    <property type="entry name" value="CHLOROPLAST PROTEIN-TRANSPORTING ATPASE"/>
    <property type="match status" value="1"/>
</dbReference>
<dbReference type="AlphaFoldDB" id="A0A9Q0P1T4"/>
<feature type="domain" description="SecA family profile" evidence="13">
    <location>
        <begin position="1"/>
        <end position="440"/>
    </location>
</feature>
<evidence type="ECO:0000256" key="11">
    <source>
        <dbReference type="ARBA" id="ARBA00034043"/>
    </source>
</evidence>
<dbReference type="Gene3D" id="3.90.1440.10">
    <property type="entry name" value="SecA, preprotein cross-linking domain"/>
    <property type="match status" value="1"/>
</dbReference>
<evidence type="ECO:0000256" key="7">
    <source>
        <dbReference type="ARBA" id="ARBA00022927"/>
    </source>
</evidence>
<keyword evidence="8" id="KW-1278">Translocase</keyword>
<dbReference type="InterPro" id="IPR011116">
    <property type="entry name" value="SecA_Wing/Scaffold"/>
</dbReference>
<dbReference type="GO" id="GO:0006886">
    <property type="term" value="P:intracellular protein transport"/>
    <property type="evidence" value="ECO:0007669"/>
    <property type="project" value="InterPro"/>
</dbReference>
<proteinExistence type="inferred from homology"/>
<dbReference type="GO" id="GO:0016020">
    <property type="term" value="C:membrane"/>
    <property type="evidence" value="ECO:0007669"/>
    <property type="project" value="UniProtKB-SubCell"/>
</dbReference>
<evidence type="ECO:0000313" key="14">
    <source>
        <dbReference type="EMBL" id="KAJ6679987.1"/>
    </source>
</evidence>
<dbReference type="GO" id="GO:0006605">
    <property type="term" value="P:protein targeting"/>
    <property type="evidence" value="ECO:0007669"/>
    <property type="project" value="InterPro"/>
</dbReference>
<dbReference type="GO" id="GO:0005524">
    <property type="term" value="F:ATP binding"/>
    <property type="evidence" value="ECO:0007669"/>
    <property type="project" value="UniProtKB-KW"/>
</dbReference>
<dbReference type="InterPro" id="IPR027417">
    <property type="entry name" value="P-loop_NTPase"/>
</dbReference>
<dbReference type="InterPro" id="IPR036266">
    <property type="entry name" value="SecA_Wing/Scaffold_sf"/>
</dbReference>